<keyword evidence="1" id="KW-1133">Transmembrane helix</keyword>
<name>A0A8S5PWP3_9CAUD</name>
<reference evidence="2" key="1">
    <citation type="journal article" date="2021" name="Proc. Natl. Acad. Sci. U.S.A.">
        <title>A Catalog of Tens of Thousands of Viruses from Human Metagenomes Reveals Hidden Associations with Chronic Diseases.</title>
        <authorList>
            <person name="Tisza M.J."/>
            <person name="Buck C.B."/>
        </authorList>
    </citation>
    <scope>NUCLEOTIDE SEQUENCE</scope>
    <source>
        <strain evidence="2">Ct4QN2</strain>
    </source>
</reference>
<proteinExistence type="predicted"/>
<accession>A0A8S5PWP3</accession>
<dbReference type="EMBL" id="BK015518">
    <property type="protein sequence ID" value="DAE10716.1"/>
    <property type="molecule type" value="Genomic_DNA"/>
</dbReference>
<keyword evidence="1" id="KW-0472">Membrane</keyword>
<protein>
    <submittedName>
        <fullName evidence="2">Uncharacterized protein</fullName>
    </submittedName>
</protein>
<feature type="transmembrane region" description="Helical" evidence="1">
    <location>
        <begin position="12"/>
        <end position="31"/>
    </location>
</feature>
<sequence length="39" mass="4712">MDLKLKILKNTYFYGRCFFILKSVYLIEIFGKICKNCMI</sequence>
<keyword evidence="1" id="KW-0812">Transmembrane</keyword>
<evidence type="ECO:0000256" key="1">
    <source>
        <dbReference type="SAM" id="Phobius"/>
    </source>
</evidence>
<evidence type="ECO:0000313" key="2">
    <source>
        <dbReference type="EMBL" id="DAE10716.1"/>
    </source>
</evidence>
<organism evidence="2">
    <name type="scientific">Myoviridae sp. ct4QN2</name>
    <dbReference type="NCBI Taxonomy" id="2825030"/>
    <lineage>
        <taxon>Viruses</taxon>
        <taxon>Duplodnaviria</taxon>
        <taxon>Heunggongvirae</taxon>
        <taxon>Uroviricota</taxon>
        <taxon>Caudoviricetes</taxon>
    </lineage>
</organism>